<name>A0A6J4PFC5_9BACT</name>
<proteinExistence type="predicted"/>
<feature type="region of interest" description="Disordered" evidence="1">
    <location>
        <begin position="1"/>
        <end position="25"/>
    </location>
</feature>
<organism evidence="2">
    <name type="scientific">uncultured Phycisphaerae bacterium</name>
    <dbReference type="NCBI Taxonomy" id="904963"/>
    <lineage>
        <taxon>Bacteria</taxon>
        <taxon>Pseudomonadati</taxon>
        <taxon>Planctomycetota</taxon>
        <taxon>Phycisphaerae</taxon>
        <taxon>environmental samples</taxon>
    </lineage>
</organism>
<evidence type="ECO:0000313" key="2">
    <source>
        <dbReference type="EMBL" id="CAA9409333.1"/>
    </source>
</evidence>
<accession>A0A6J4PFC5</accession>
<feature type="non-terminal residue" evidence="2">
    <location>
        <position position="25"/>
    </location>
</feature>
<reference evidence="2" key="1">
    <citation type="submission" date="2020-02" db="EMBL/GenBank/DDBJ databases">
        <authorList>
            <person name="Meier V. D."/>
        </authorList>
    </citation>
    <scope>NUCLEOTIDE SEQUENCE</scope>
    <source>
        <strain evidence="2">AVDCRST_MAG64</strain>
    </source>
</reference>
<feature type="non-terminal residue" evidence="2">
    <location>
        <position position="1"/>
    </location>
</feature>
<sequence>TAGRGHRVRAGARPAWRRRGRRVGM</sequence>
<evidence type="ECO:0000256" key="1">
    <source>
        <dbReference type="SAM" id="MobiDB-lite"/>
    </source>
</evidence>
<dbReference type="AlphaFoldDB" id="A0A6J4PFC5"/>
<gene>
    <name evidence="2" type="ORF">AVDCRST_MAG64-2198</name>
</gene>
<protein>
    <submittedName>
        <fullName evidence="2">Uncharacterized protein</fullName>
    </submittedName>
</protein>
<dbReference type="EMBL" id="CADCUQ010000494">
    <property type="protein sequence ID" value="CAA9409333.1"/>
    <property type="molecule type" value="Genomic_DNA"/>
</dbReference>